<keyword evidence="6" id="KW-0735">Signal-anchor</keyword>
<keyword evidence="8" id="KW-0333">Golgi apparatus</keyword>
<comment type="similarity">
    <text evidence="2">Belongs to the glycosyltransferase 29 family.</text>
</comment>
<keyword evidence="14" id="KW-1185">Reference proteome</keyword>
<sequence>MAAGDEEEGLSQDQRLRRQRNEQPKGVRVSSLVGAVLLLVGMLAASQLRDWRYYKEDVADEKGYVGEFAIREIVHVEKIKHQAEMAQGKLELKRLQSELDRLREEHKAAGGHVVTKKQKPPKAAKGKQGKEGKSKPKKKKVKIQVSKQEAADLAAKKAKPNTVKALGKEGYRAYLQADYEKKMANHEKKMVPRKFPLSADLQEIVDSYDGSLSPPKYCYESPTGRSVHPREPDEEDSLYADLDLEVAKKILRLASAEYPCLVLSRECADDKEKHQYADRYYNHLHKMYFVNKEGENSTLTREEILRRLPDFPAQKLGTCAIVGNADNVLEGKYGEEIDEHDFVVRFNVVTKPFSEFVGTKAGGMLVKTNYKDTEYKRDVIPTMYNLFPKYVPFELDPSTLPGERPPLVYNSADYSDWRRDEEQMFWAYLEEKNLTHFAGEHVGFGIPKIPHPTGGISRVRSLIQLLRSGVCDRLDMYGFSVGGGKYFQPEKVVSHAHPIQSENYFYRLWMATGVQGKFCVYGK</sequence>
<evidence type="ECO:0000256" key="8">
    <source>
        <dbReference type="ARBA" id="ARBA00023034"/>
    </source>
</evidence>
<dbReference type="Proteomes" id="UP001472866">
    <property type="component" value="Chromosome 13"/>
</dbReference>
<evidence type="ECO:0000256" key="3">
    <source>
        <dbReference type="ARBA" id="ARBA00022676"/>
    </source>
</evidence>
<name>A0AAX4PH35_9CHLO</name>
<evidence type="ECO:0000256" key="1">
    <source>
        <dbReference type="ARBA" id="ARBA00004323"/>
    </source>
</evidence>
<evidence type="ECO:0000256" key="12">
    <source>
        <dbReference type="SAM" id="Phobius"/>
    </source>
</evidence>
<keyword evidence="9 12" id="KW-0472">Membrane</keyword>
<keyword evidence="3 13" id="KW-0328">Glycosyltransferase</keyword>
<evidence type="ECO:0000256" key="5">
    <source>
        <dbReference type="ARBA" id="ARBA00022692"/>
    </source>
</evidence>
<gene>
    <name evidence="13" type="ORF">HKI87_13g72690</name>
</gene>
<dbReference type="GO" id="GO:0000139">
    <property type="term" value="C:Golgi membrane"/>
    <property type="evidence" value="ECO:0007669"/>
    <property type="project" value="UniProtKB-SubCell"/>
</dbReference>
<dbReference type="EMBL" id="CP151513">
    <property type="protein sequence ID" value="WZN65707.1"/>
    <property type="molecule type" value="Genomic_DNA"/>
</dbReference>
<feature type="compositionally biased region" description="Basic residues" evidence="11">
    <location>
        <begin position="114"/>
        <end position="127"/>
    </location>
</feature>
<feature type="region of interest" description="Disordered" evidence="11">
    <location>
        <begin position="107"/>
        <end position="152"/>
    </location>
</feature>
<dbReference type="InterPro" id="IPR050943">
    <property type="entry name" value="Glycosyltr_29_Sialyltrsf"/>
</dbReference>
<evidence type="ECO:0000256" key="4">
    <source>
        <dbReference type="ARBA" id="ARBA00022679"/>
    </source>
</evidence>
<feature type="compositionally biased region" description="Basic and acidic residues" evidence="11">
    <location>
        <begin position="14"/>
        <end position="25"/>
    </location>
</feature>
<dbReference type="PANTHER" id="PTHR11987:SF36">
    <property type="entry name" value="SIA-ALPHA-2,3-GAL-BETA-1,4-GLCNAC-R:ALPHA 2,8-SIALYLTRANSFERASE"/>
    <property type="match status" value="1"/>
</dbReference>
<organism evidence="13 14">
    <name type="scientific">Chloropicon roscoffensis</name>
    <dbReference type="NCBI Taxonomy" id="1461544"/>
    <lineage>
        <taxon>Eukaryota</taxon>
        <taxon>Viridiplantae</taxon>
        <taxon>Chlorophyta</taxon>
        <taxon>Chloropicophyceae</taxon>
        <taxon>Chloropicales</taxon>
        <taxon>Chloropicaceae</taxon>
        <taxon>Chloropicon</taxon>
    </lineage>
</organism>
<dbReference type="Pfam" id="PF00777">
    <property type="entry name" value="Glyco_transf_29"/>
    <property type="match status" value="1"/>
</dbReference>
<evidence type="ECO:0000256" key="11">
    <source>
        <dbReference type="SAM" id="MobiDB-lite"/>
    </source>
</evidence>
<dbReference type="AlphaFoldDB" id="A0AAX4PH35"/>
<dbReference type="Gene3D" id="3.90.1480.20">
    <property type="entry name" value="Glycosyl transferase family 29"/>
    <property type="match status" value="1"/>
</dbReference>
<evidence type="ECO:0000313" key="14">
    <source>
        <dbReference type="Proteomes" id="UP001472866"/>
    </source>
</evidence>
<evidence type="ECO:0000256" key="2">
    <source>
        <dbReference type="ARBA" id="ARBA00006003"/>
    </source>
</evidence>
<comment type="subcellular location">
    <subcellularLocation>
        <location evidence="1">Golgi apparatus membrane</location>
        <topology evidence="1">Single-pass type II membrane protein</topology>
    </subcellularLocation>
</comment>
<accession>A0AAX4PH35</accession>
<proteinExistence type="inferred from homology"/>
<feature type="transmembrane region" description="Helical" evidence="12">
    <location>
        <begin position="26"/>
        <end position="45"/>
    </location>
</feature>
<feature type="region of interest" description="Disordered" evidence="11">
    <location>
        <begin position="1"/>
        <end position="25"/>
    </location>
</feature>
<evidence type="ECO:0000256" key="7">
    <source>
        <dbReference type="ARBA" id="ARBA00022989"/>
    </source>
</evidence>
<keyword evidence="4" id="KW-0808">Transferase</keyword>
<feature type="compositionally biased region" description="Acidic residues" evidence="11">
    <location>
        <begin position="1"/>
        <end position="10"/>
    </location>
</feature>
<dbReference type="GO" id="GO:0008373">
    <property type="term" value="F:sialyltransferase activity"/>
    <property type="evidence" value="ECO:0007669"/>
    <property type="project" value="InterPro"/>
</dbReference>
<dbReference type="PANTHER" id="PTHR11987">
    <property type="entry name" value="ALPHA-2,8-SIALYLTRANSFERASE"/>
    <property type="match status" value="1"/>
</dbReference>
<evidence type="ECO:0000256" key="9">
    <source>
        <dbReference type="ARBA" id="ARBA00023136"/>
    </source>
</evidence>
<evidence type="ECO:0000256" key="10">
    <source>
        <dbReference type="ARBA" id="ARBA00023180"/>
    </source>
</evidence>
<keyword evidence="5 12" id="KW-0812">Transmembrane</keyword>
<keyword evidence="10" id="KW-0325">Glycoprotein</keyword>
<reference evidence="13 14" key="1">
    <citation type="submission" date="2024-03" db="EMBL/GenBank/DDBJ databases">
        <title>Complete genome sequence of the green alga Chloropicon roscoffensis RCC1871.</title>
        <authorList>
            <person name="Lemieux C."/>
            <person name="Pombert J.-F."/>
            <person name="Otis C."/>
            <person name="Turmel M."/>
        </authorList>
    </citation>
    <scope>NUCLEOTIDE SEQUENCE [LARGE SCALE GENOMIC DNA]</scope>
    <source>
        <strain evidence="13 14">RCC1871</strain>
    </source>
</reference>
<dbReference type="InterPro" id="IPR001675">
    <property type="entry name" value="Glyco_trans_29"/>
</dbReference>
<evidence type="ECO:0000256" key="6">
    <source>
        <dbReference type="ARBA" id="ARBA00022968"/>
    </source>
</evidence>
<dbReference type="InterPro" id="IPR038578">
    <property type="entry name" value="GT29-like_sf"/>
</dbReference>
<evidence type="ECO:0000313" key="13">
    <source>
        <dbReference type="EMBL" id="WZN65707.1"/>
    </source>
</evidence>
<keyword evidence="7 12" id="KW-1133">Transmembrane helix</keyword>
<protein>
    <submittedName>
        <fullName evidence="13">Sialyltransferase</fullName>
    </submittedName>
</protein>